<evidence type="ECO:0000256" key="1">
    <source>
        <dbReference type="SAM" id="SignalP"/>
    </source>
</evidence>
<dbReference type="Pfam" id="PF00856">
    <property type="entry name" value="SET"/>
    <property type="match status" value="1"/>
</dbReference>
<feature type="signal peptide" evidence="1">
    <location>
        <begin position="1"/>
        <end position="27"/>
    </location>
</feature>
<dbReference type="Proteomes" id="UP000469558">
    <property type="component" value="Unassembled WGS sequence"/>
</dbReference>
<gene>
    <name evidence="3" type="primary">set5_1</name>
    <name evidence="3" type="ORF">LSUE1_G007904</name>
</gene>
<dbReference type="Gene3D" id="1.25.40.10">
    <property type="entry name" value="Tetratricopeptide repeat domain"/>
    <property type="match status" value="1"/>
</dbReference>
<comment type="caution">
    <text evidence="3">The sequence shown here is derived from an EMBL/GenBank/DDBJ whole genome shotgun (WGS) entry which is preliminary data.</text>
</comment>
<dbReference type="InterPro" id="IPR001214">
    <property type="entry name" value="SET_dom"/>
</dbReference>
<reference evidence="3 4" key="1">
    <citation type="submission" date="2018-05" db="EMBL/GenBank/DDBJ databases">
        <title>Genome sequencing and assembly of the regulated plant pathogen Lachnellula willkommii and related sister species for the development of diagnostic species identification markers.</title>
        <authorList>
            <person name="Giroux E."/>
            <person name="Bilodeau G."/>
        </authorList>
    </citation>
    <scope>NUCLEOTIDE SEQUENCE [LARGE SCALE GENOMIC DNA]</scope>
    <source>
        <strain evidence="3 4">CBS 268.59</strain>
    </source>
</reference>
<name>A0A8T9CEY2_9HELO</name>
<evidence type="ECO:0000313" key="4">
    <source>
        <dbReference type="Proteomes" id="UP000469558"/>
    </source>
</evidence>
<dbReference type="PANTHER" id="PTHR47332">
    <property type="entry name" value="SET DOMAIN-CONTAINING PROTEIN 5"/>
    <property type="match status" value="1"/>
</dbReference>
<keyword evidence="1" id="KW-0732">Signal</keyword>
<keyword evidence="4" id="KW-1185">Reference proteome</keyword>
<dbReference type="SMART" id="SM00317">
    <property type="entry name" value="SET"/>
    <property type="match status" value="1"/>
</dbReference>
<dbReference type="CDD" id="cd20071">
    <property type="entry name" value="SET_SMYD"/>
    <property type="match status" value="1"/>
</dbReference>
<dbReference type="EMBL" id="QGMK01000158">
    <property type="protein sequence ID" value="TVY83742.1"/>
    <property type="molecule type" value="Genomic_DNA"/>
</dbReference>
<dbReference type="InterPro" id="IPR053185">
    <property type="entry name" value="SET_domain_protein"/>
</dbReference>
<sequence length="373" mass="41659">MATLKLVSAVIFRSLYIIPLLIGIASACEEPASPLMLSGLGVCSRGIPQHSGINGSCNDLSFRDSIDAHSNLPVMEQMVEMSSETSVYYVKQAPGKGLGAFAKHRLPRGTPILVEEPLFSVPMPEMVPGQGFKILDMIASIEAEFGELLPDQKEEFLDLHEFHFPSEESPNKLMTIFRSNAYNTGDNHVGIFPKIARINHSCKPNSGNWWSEMTDQRVIYASRDIEKDEEITVSYIPLLKTTKDRQARLQQYGFTCDCSACNSLESDKRRVRISDSMDDLEQKQDSPSKKASINEKRISKAVKLVEMIEAEGLSDYLDRAYHLAAVFNQQAGDLREAIKWATKEWEILAMAEMDSAEALKALNFIQLLNAEST</sequence>
<dbReference type="PANTHER" id="PTHR47332:SF4">
    <property type="entry name" value="SET DOMAIN-CONTAINING PROTEIN 5"/>
    <property type="match status" value="1"/>
</dbReference>
<evidence type="ECO:0000313" key="3">
    <source>
        <dbReference type="EMBL" id="TVY83742.1"/>
    </source>
</evidence>
<dbReference type="OrthoDB" id="265717at2759"/>
<organism evidence="3 4">
    <name type="scientific">Lachnellula suecica</name>
    <dbReference type="NCBI Taxonomy" id="602035"/>
    <lineage>
        <taxon>Eukaryota</taxon>
        <taxon>Fungi</taxon>
        <taxon>Dikarya</taxon>
        <taxon>Ascomycota</taxon>
        <taxon>Pezizomycotina</taxon>
        <taxon>Leotiomycetes</taxon>
        <taxon>Helotiales</taxon>
        <taxon>Lachnaceae</taxon>
        <taxon>Lachnellula</taxon>
    </lineage>
</organism>
<feature type="chain" id="PRO_5035942288" evidence="1">
    <location>
        <begin position="28"/>
        <end position="373"/>
    </location>
</feature>
<dbReference type="SUPFAM" id="SSF82199">
    <property type="entry name" value="SET domain"/>
    <property type="match status" value="1"/>
</dbReference>
<protein>
    <submittedName>
        <fullName evidence="3">SET domain-containing protein</fullName>
    </submittedName>
</protein>
<feature type="domain" description="SET" evidence="2">
    <location>
        <begin position="83"/>
        <end position="236"/>
    </location>
</feature>
<dbReference type="PROSITE" id="PS50280">
    <property type="entry name" value="SET"/>
    <property type="match status" value="1"/>
</dbReference>
<dbReference type="InterPro" id="IPR046341">
    <property type="entry name" value="SET_dom_sf"/>
</dbReference>
<dbReference type="AlphaFoldDB" id="A0A8T9CEY2"/>
<dbReference type="InterPro" id="IPR011990">
    <property type="entry name" value="TPR-like_helical_dom_sf"/>
</dbReference>
<dbReference type="PROSITE" id="PS51257">
    <property type="entry name" value="PROKAR_LIPOPROTEIN"/>
    <property type="match status" value="1"/>
</dbReference>
<proteinExistence type="predicted"/>
<accession>A0A8T9CEY2</accession>
<dbReference type="Gene3D" id="2.170.270.10">
    <property type="entry name" value="SET domain"/>
    <property type="match status" value="1"/>
</dbReference>
<evidence type="ECO:0000259" key="2">
    <source>
        <dbReference type="PROSITE" id="PS50280"/>
    </source>
</evidence>